<dbReference type="SUPFAM" id="SSF101874">
    <property type="entry name" value="YceI-like"/>
    <property type="match status" value="1"/>
</dbReference>
<feature type="region of interest" description="Disordered" evidence="1">
    <location>
        <begin position="104"/>
        <end position="127"/>
    </location>
</feature>
<dbReference type="Pfam" id="PF04264">
    <property type="entry name" value="YceI"/>
    <property type="match status" value="1"/>
</dbReference>
<dbReference type="Proteomes" id="UP000007735">
    <property type="component" value="Plasmid pSfHH103e"/>
</dbReference>
<dbReference type="EMBL" id="HE616899">
    <property type="protein sequence ID" value="CCE99744.1"/>
    <property type="molecule type" value="Genomic_DNA"/>
</dbReference>
<dbReference type="InterPro" id="IPR036761">
    <property type="entry name" value="TTHA0802/YceI-like_sf"/>
</dbReference>
<accession>G9AFB2</accession>
<gene>
    <name evidence="3" type="ordered locus">SFHH103_05278</name>
</gene>
<organism evidence="3 4">
    <name type="scientific">Sinorhizobium fredii (strain HH103)</name>
    <dbReference type="NCBI Taxonomy" id="1117943"/>
    <lineage>
        <taxon>Bacteria</taxon>
        <taxon>Pseudomonadati</taxon>
        <taxon>Pseudomonadota</taxon>
        <taxon>Alphaproteobacteria</taxon>
        <taxon>Hyphomicrobiales</taxon>
        <taxon>Rhizobiaceae</taxon>
        <taxon>Sinorhizobium/Ensifer group</taxon>
        <taxon>Sinorhizobium</taxon>
    </lineage>
</organism>
<dbReference type="InterPro" id="IPR007372">
    <property type="entry name" value="Lipid/polyisoprenoid-bd_YceI"/>
</dbReference>
<proteinExistence type="predicted"/>
<evidence type="ECO:0000313" key="4">
    <source>
        <dbReference type="Proteomes" id="UP000007735"/>
    </source>
</evidence>
<dbReference type="Gene3D" id="2.40.128.110">
    <property type="entry name" value="Lipid/polyisoprenoid-binding, YceI-like"/>
    <property type="match status" value="1"/>
</dbReference>
<dbReference type="HOGENOM" id="CLU_1968774_0_0_5"/>
<feature type="compositionally biased region" description="Polar residues" evidence="1">
    <location>
        <begin position="106"/>
        <end position="118"/>
    </location>
</feature>
<keyword evidence="3" id="KW-0614">Plasmid</keyword>
<evidence type="ECO:0000256" key="1">
    <source>
        <dbReference type="SAM" id="MobiDB-lite"/>
    </source>
</evidence>
<evidence type="ECO:0000259" key="2">
    <source>
        <dbReference type="Pfam" id="PF04264"/>
    </source>
</evidence>
<dbReference type="AlphaFoldDB" id="G9AFB2"/>
<reference evidence="3 4" key="1">
    <citation type="journal article" date="2012" name="J. Bacteriol.">
        <title>Genome sequence of the soybean symbiont Sinorhizobium fredii HH103.</title>
        <authorList>
            <person name="Weidner S."/>
            <person name="Becker A."/>
            <person name="Bonilla I."/>
            <person name="Jaenicke S."/>
            <person name="Lloret J."/>
            <person name="Margaret I."/>
            <person name="Puhler A."/>
            <person name="Ruiz-Sainz J.E."/>
            <person name="Schneiker-Bekel S."/>
            <person name="Szczepanowski R."/>
            <person name="Vinardell J.M."/>
            <person name="Zehner S."/>
            <person name="Gottfert M."/>
        </authorList>
    </citation>
    <scope>NUCLEOTIDE SEQUENCE [LARGE SCALE GENOMIC DNA]</scope>
    <source>
        <strain evidence="3 4">HH103</strain>
        <plasmid evidence="4">pSfHH103e</plasmid>
    </source>
</reference>
<name>G9AFB2_SINF1</name>
<feature type="domain" description="Lipid/polyisoprenoid-binding YceI-like" evidence="2">
    <location>
        <begin position="32"/>
        <end position="91"/>
    </location>
</feature>
<dbReference type="KEGG" id="sfh:SFHH103_05278"/>
<evidence type="ECO:0000313" key="3">
    <source>
        <dbReference type="EMBL" id="CCE99744.1"/>
    </source>
</evidence>
<sequence length="127" mass="13576">MPHGLVSPATAAVLSTFLLAGHVEAKTFDIDIDIVHSSMASFIDHLGFSRVIGVAKEFGGTFEFDAAKREASSLDVKVKVASISTNNARRRQFRALTGLTPPRFRTSLSSARNSNGQTKMPAALLAT</sequence>
<protein>
    <recommendedName>
        <fullName evidence="2">Lipid/polyisoprenoid-binding YceI-like domain-containing protein</fullName>
    </recommendedName>
</protein>
<geneLocation type="plasmid" evidence="3 4">
    <name>pSfHH103e</name>
</geneLocation>